<dbReference type="PaxDb" id="3847-GLYMA08G43011.1"/>
<feature type="region of interest" description="Disordered" evidence="1">
    <location>
        <begin position="1"/>
        <end position="34"/>
    </location>
</feature>
<evidence type="ECO:0000313" key="2">
    <source>
        <dbReference type="EMBL" id="KRH46197.1"/>
    </source>
</evidence>
<reference evidence="3" key="2">
    <citation type="submission" date="2018-02" db="UniProtKB">
        <authorList>
            <consortium name="EnsemblPlants"/>
        </authorList>
    </citation>
    <scope>IDENTIFICATION</scope>
    <source>
        <strain evidence="3">Williams 82</strain>
    </source>
</reference>
<keyword evidence="4" id="KW-1185">Reference proteome</keyword>
<reference evidence="2" key="3">
    <citation type="submission" date="2018-07" db="EMBL/GenBank/DDBJ databases">
        <title>WGS assembly of Glycine max.</title>
        <authorList>
            <person name="Schmutz J."/>
            <person name="Cannon S."/>
            <person name="Schlueter J."/>
            <person name="Ma J."/>
            <person name="Mitros T."/>
            <person name="Nelson W."/>
            <person name="Hyten D."/>
            <person name="Song Q."/>
            <person name="Thelen J."/>
            <person name="Cheng J."/>
            <person name="Xu D."/>
            <person name="Hellsten U."/>
            <person name="May G."/>
            <person name="Yu Y."/>
            <person name="Sakurai T."/>
            <person name="Umezawa T."/>
            <person name="Bhattacharyya M."/>
            <person name="Sandhu D."/>
            <person name="Valliyodan B."/>
            <person name="Lindquist E."/>
            <person name="Peto M."/>
            <person name="Grant D."/>
            <person name="Shu S."/>
            <person name="Goodstein D."/>
            <person name="Barry K."/>
            <person name="Futrell-Griggs M."/>
            <person name="Abernathy B."/>
            <person name="Du J."/>
            <person name="Tian Z."/>
            <person name="Zhu L."/>
            <person name="Gill N."/>
            <person name="Joshi T."/>
            <person name="Libault M."/>
            <person name="Sethuraman A."/>
            <person name="Zhang X."/>
            <person name="Shinozaki K."/>
            <person name="Nguyen H."/>
            <person name="Wing R."/>
            <person name="Cregan P."/>
            <person name="Specht J."/>
            <person name="Grimwood J."/>
            <person name="Rokhsar D."/>
            <person name="Stacey G."/>
            <person name="Shoemaker R."/>
            <person name="Jackson S."/>
        </authorList>
    </citation>
    <scope>NUCLEOTIDE SEQUENCE</scope>
    <source>
        <tissue evidence="2">Callus</tissue>
    </source>
</reference>
<evidence type="ECO:0000313" key="3">
    <source>
        <dbReference type="EnsemblPlants" id="KRH46197"/>
    </source>
</evidence>
<feature type="compositionally biased region" description="Low complexity" evidence="1">
    <location>
        <begin position="8"/>
        <end position="30"/>
    </location>
</feature>
<evidence type="ECO:0000256" key="1">
    <source>
        <dbReference type="SAM" id="MobiDB-lite"/>
    </source>
</evidence>
<protein>
    <submittedName>
        <fullName evidence="2 3">Uncharacterized protein</fullName>
    </submittedName>
</protein>
<name>A0A0R0J1Q8_SOYBN</name>
<dbReference type="Gramene" id="KRH46197">
    <property type="protein sequence ID" value="KRH46197"/>
    <property type="gene ID" value="GLYMA_08G317900"/>
</dbReference>
<reference evidence="2 3" key="1">
    <citation type="journal article" date="2010" name="Nature">
        <title>Genome sequence of the palaeopolyploid soybean.</title>
        <authorList>
            <person name="Schmutz J."/>
            <person name="Cannon S.B."/>
            <person name="Schlueter J."/>
            <person name="Ma J."/>
            <person name="Mitros T."/>
            <person name="Nelson W."/>
            <person name="Hyten D.L."/>
            <person name="Song Q."/>
            <person name="Thelen J.J."/>
            <person name="Cheng J."/>
            <person name="Xu D."/>
            <person name="Hellsten U."/>
            <person name="May G.D."/>
            <person name="Yu Y."/>
            <person name="Sakurai T."/>
            <person name="Umezawa T."/>
            <person name="Bhattacharyya M.K."/>
            <person name="Sandhu D."/>
            <person name="Valliyodan B."/>
            <person name="Lindquist E."/>
            <person name="Peto M."/>
            <person name="Grant D."/>
            <person name="Shu S."/>
            <person name="Goodstein D."/>
            <person name="Barry K."/>
            <person name="Futrell-Griggs M."/>
            <person name="Abernathy B."/>
            <person name="Du J."/>
            <person name="Tian Z."/>
            <person name="Zhu L."/>
            <person name="Gill N."/>
            <person name="Joshi T."/>
            <person name="Libault M."/>
            <person name="Sethuraman A."/>
            <person name="Zhang X.-C."/>
            <person name="Shinozaki K."/>
            <person name="Nguyen H.T."/>
            <person name="Wing R.A."/>
            <person name="Cregan P."/>
            <person name="Specht J."/>
            <person name="Grimwood J."/>
            <person name="Rokhsar D."/>
            <person name="Stacey G."/>
            <person name="Shoemaker R.C."/>
            <person name="Jackson S.A."/>
        </authorList>
    </citation>
    <scope>NUCLEOTIDE SEQUENCE [LARGE SCALE GENOMIC DNA]</scope>
    <source>
        <strain evidence="3">cv. Williams 82</strain>
        <tissue evidence="2">Callus</tissue>
    </source>
</reference>
<accession>A0A0R0J1Q8</accession>
<dbReference type="EnsemblPlants" id="KRH46197">
    <property type="protein sequence ID" value="KRH46197"/>
    <property type="gene ID" value="GLYMA_08G317900"/>
</dbReference>
<dbReference type="EMBL" id="CM000841">
    <property type="protein sequence ID" value="KRH46197.1"/>
    <property type="molecule type" value="Genomic_DNA"/>
</dbReference>
<dbReference type="InParanoid" id="A0A0R0J1Q8"/>
<evidence type="ECO:0000313" key="4">
    <source>
        <dbReference type="Proteomes" id="UP000008827"/>
    </source>
</evidence>
<dbReference type="AlphaFoldDB" id="A0A0R0J1Q8"/>
<gene>
    <name evidence="2" type="ORF">GLYMA_08G317900</name>
</gene>
<dbReference type="Proteomes" id="UP000008827">
    <property type="component" value="Chromosome 8"/>
</dbReference>
<sequence>MPPHPTISSLSLNFSSSQSSLRPPTSSCSLIAPPPNLDPNVSHVQHHPLPCYRHAQSTMFEVGRNDIVGVMVTIHTLFTVMKNAK</sequence>
<proteinExistence type="predicted"/>
<organism evidence="2">
    <name type="scientific">Glycine max</name>
    <name type="common">Soybean</name>
    <name type="synonym">Glycine hispida</name>
    <dbReference type="NCBI Taxonomy" id="3847"/>
    <lineage>
        <taxon>Eukaryota</taxon>
        <taxon>Viridiplantae</taxon>
        <taxon>Streptophyta</taxon>
        <taxon>Embryophyta</taxon>
        <taxon>Tracheophyta</taxon>
        <taxon>Spermatophyta</taxon>
        <taxon>Magnoliopsida</taxon>
        <taxon>eudicotyledons</taxon>
        <taxon>Gunneridae</taxon>
        <taxon>Pentapetalae</taxon>
        <taxon>rosids</taxon>
        <taxon>fabids</taxon>
        <taxon>Fabales</taxon>
        <taxon>Fabaceae</taxon>
        <taxon>Papilionoideae</taxon>
        <taxon>50 kb inversion clade</taxon>
        <taxon>NPAAA clade</taxon>
        <taxon>indigoferoid/millettioid clade</taxon>
        <taxon>Phaseoleae</taxon>
        <taxon>Glycine</taxon>
        <taxon>Glycine subgen. Soja</taxon>
    </lineage>
</organism>